<feature type="transmembrane region" description="Helical" evidence="1">
    <location>
        <begin position="106"/>
        <end position="126"/>
    </location>
</feature>
<evidence type="ECO:0000313" key="2">
    <source>
        <dbReference type="EMBL" id="KAE8390805.1"/>
    </source>
</evidence>
<sequence length="130" mass="14935">MEATPAQAMELQQARTRSLLTFDSPPLFHSVSTSPFSLFPWNCVIPNSIIESTIHMHTYIHTPLSSPDLEQILTAIFLVLRFLHSGLVRRWMAFVTSNERMPACEMFYCVFCYCFARFLLALLLVACLDR</sequence>
<organism evidence="2">
    <name type="scientific">Petromyces alliaceus</name>
    <name type="common">Aspergillus alliaceus</name>
    <dbReference type="NCBI Taxonomy" id="209559"/>
    <lineage>
        <taxon>Eukaryota</taxon>
        <taxon>Fungi</taxon>
        <taxon>Dikarya</taxon>
        <taxon>Ascomycota</taxon>
        <taxon>Pezizomycotina</taxon>
        <taxon>Eurotiomycetes</taxon>
        <taxon>Eurotiomycetidae</taxon>
        <taxon>Eurotiales</taxon>
        <taxon>Aspergillaceae</taxon>
        <taxon>Aspergillus</taxon>
        <taxon>Aspergillus subgen. Circumdati</taxon>
    </lineage>
</organism>
<name>A0A5N7C9L9_PETAA</name>
<evidence type="ECO:0000256" key="1">
    <source>
        <dbReference type="SAM" id="Phobius"/>
    </source>
</evidence>
<dbReference type="AlphaFoldDB" id="A0A5N7C9L9"/>
<dbReference type="EMBL" id="ML735251">
    <property type="protein sequence ID" value="KAE8390805.1"/>
    <property type="molecule type" value="Genomic_DNA"/>
</dbReference>
<reference evidence="2" key="1">
    <citation type="submission" date="2019-04" db="EMBL/GenBank/DDBJ databases">
        <title>Friends and foes A comparative genomics studyof 23 Aspergillus species from section Flavi.</title>
        <authorList>
            <consortium name="DOE Joint Genome Institute"/>
            <person name="Kjaerbolling I."/>
            <person name="Vesth T."/>
            <person name="Frisvad J.C."/>
            <person name="Nybo J.L."/>
            <person name="Theobald S."/>
            <person name="Kildgaard S."/>
            <person name="Isbrandt T."/>
            <person name="Kuo A."/>
            <person name="Sato A."/>
            <person name="Lyhne E.K."/>
            <person name="Kogle M.E."/>
            <person name="Wiebenga A."/>
            <person name="Kun R.S."/>
            <person name="Lubbers R.J."/>
            <person name="Makela M.R."/>
            <person name="Barry K."/>
            <person name="Chovatia M."/>
            <person name="Clum A."/>
            <person name="Daum C."/>
            <person name="Haridas S."/>
            <person name="He G."/>
            <person name="LaButti K."/>
            <person name="Lipzen A."/>
            <person name="Mondo S."/>
            <person name="Riley R."/>
            <person name="Salamov A."/>
            <person name="Simmons B.A."/>
            <person name="Magnuson J.K."/>
            <person name="Henrissat B."/>
            <person name="Mortensen U.H."/>
            <person name="Larsen T.O."/>
            <person name="Devries R.P."/>
            <person name="Grigoriev I.V."/>
            <person name="Machida M."/>
            <person name="Baker S.E."/>
            <person name="Andersen M.R."/>
        </authorList>
    </citation>
    <scope>NUCLEOTIDE SEQUENCE [LARGE SCALE GENOMIC DNA]</scope>
    <source>
        <strain evidence="2">IBT 14317</strain>
    </source>
</reference>
<gene>
    <name evidence="2" type="ORF">BDV23DRAFT_76797</name>
</gene>
<protein>
    <submittedName>
        <fullName evidence="2">Uncharacterized protein</fullName>
    </submittedName>
</protein>
<keyword evidence="1" id="KW-1133">Transmembrane helix</keyword>
<keyword evidence="1" id="KW-0812">Transmembrane</keyword>
<dbReference type="Proteomes" id="UP000326877">
    <property type="component" value="Unassembled WGS sequence"/>
</dbReference>
<keyword evidence="1" id="KW-0472">Membrane</keyword>
<accession>A0A5N7C9L9</accession>
<proteinExistence type="predicted"/>